<dbReference type="AlphaFoldDB" id="A0A6B0QXJ2"/>
<dbReference type="EMBL" id="VBQZ03000006">
    <property type="protein sequence ID" value="MXQ81026.1"/>
    <property type="molecule type" value="Genomic_DNA"/>
</dbReference>
<evidence type="ECO:0000313" key="2">
    <source>
        <dbReference type="EMBL" id="MXQ81026.1"/>
    </source>
</evidence>
<protein>
    <submittedName>
        <fullName evidence="2">Uncharacterized protein</fullName>
    </submittedName>
</protein>
<evidence type="ECO:0000313" key="3">
    <source>
        <dbReference type="Proteomes" id="UP000322234"/>
    </source>
</evidence>
<organism evidence="2 3">
    <name type="scientific">Bos mutus</name>
    <name type="common">wild yak</name>
    <dbReference type="NCBI Taxonomy" id="72004"/>
    <lineage>
        <taxon>Eukaryota</taxon>
        <taxon>Metazoa</taxon>
        <taxon>Chordata</taxon>
        <taxon>Craniata</taxon>
        <taxon>Vertebrata</taxon>
        <taxon>Euteleostomi</taxon>
        <taxon>Mammalia</taxon>
        <taxon>Eutheria</taxon>
        <taxon>Laurasiatheria</taxon>
        <taxon>Artiodactyla</taxon>
        <taxon>Ruminantia</taxon>
        <taxon>Pecora</taxon>
        <taxon>Bovidae</taxon>
        <taxon>Bovinae</taxon>
        <taxon>Bos</taxon>
    </lineage>
</organism>
<evidence type="ECO:0000256" key="1">
    <source>
        <dbReference type="SAM" id="MobiDB-lite"/>
    </source>
</evidence>
<name>A0A6B0QXJ2_9CETA</name>
<feature type="compositionally biased region" description="Basic and acidic residues" evidence="1">
    <location>
        <begin position="58"/>
        <end position="72"/>
    </location>
</feature>
<dbReference type="Proteomes" id="UP000322234">
    <property type="component" value="Unassembled WGS sequence"/>
</dbReference>
<proteinExistence type="predicted"/>
<feature type="region of interest" description="Disordered" evidence="1">
    <location>
        <begin position="1"/>
        <end position="89"/>
    </location>
</feature>
<keyword evidence="3" id="KW-1185">Reference proteome</keyword>
<sequence>MRPEEGAPTAGAARPAPAAPGQEPCSTTKSQELTGDRSPLGSAQLQPTGVVVSLLLRNPDKQRSRRQQRDEGEVTWAMQEGEVGSPPRPVRSGWWVPAGDGSQQSCAFCGCGGSVVSECKHEKFLQGRGVYLAMDVVKSFLTLFSLWRTLFPAFGYILKPAAATVDTSSFIILSPRPPQDDQSKHFLTQFPELFERTGLMLTADKHKPPGSIYTENPTIGSKRQVSAGITQTSQTTDSSGGCSGLFLKLPGSTHLHLPQFRDLQKLTPPHL</sequence>
<accession>A0A6B0QXJ2</accession>
<reference evidence="2" key="1">
    <citation type="submission" date="2019-10" db="EMBL/GenBank/DDBJ databases">
        <title>The sequence and de novo assembly of the wild yak genome.</title>
        <authorList>
            <person name="Liu Y."/>
        </authorList>
    </citation>
    <scope>NUCLEOTIDE SEQUENCE [LARGE SCALE GENOMIC DNA]</scope>
    <source>
        <strain evidence="2">WY2019</strain>
    </source>
</reference>
<gene>
    <name evidence="2" type="ORF">E5288_WYG012832</name>
</gene>
<comment type="caution">
    <text evidence="2">The sequence shown here is derived from an EMBL/GenBank/DDBJ whole genome shotgun (WGS) entry which is preliminary data.</text>
</comment>
<feature type="compositionally biased region" description="Low complexity" evidence="1">
    <location>
        <begin position="1"/>
        <end position="24"/>
    </location>
</feature>